<dbReference type="Proteomes" id="UP001143364">
    <property type="component" value="Unassembled WGS sequence"/>
</dbReference>
<dbReference type="AlphaFoldDB" id="A0A9W6JKS3"/>
<evidence type="ECO:0000256" key="2">
    <source>
        <dbReference type="ARBA" id="ARBA00022676"/>
    </source>
</evidence>
<protein>
    <recommendedName>
        <fullName evidence="4">Glycosyltransferase 2-like domain-containing protein</fullName>
    </recommendedName>
</protein>
<dbReference type="EMBL" id="BSFK01000016">
    <property type="protein sequence ID" value="GLK77539.1"/>
    <property type="molecule type" value="Genomic_DNA"/>
</dbReference>
<keyword evidence="2" id="KW-0328">Glycosyltransferase</keyword>
<evidence type="ECO:0000256" key="3">
    <source>
        <dbReference type="ARBA" id="ARBA00022679"/>
    </source>
</evidence>
<comment type="caution">
    <text evidence="5">The sequence shown here is derived from an EMBL/GenBank/DDBJ whole genome shotgun (WGS) entry which is preliminary data.</text>
</comment>
<proteinExistence type="inferred from homology"/>
<dbReference type="GO" id="GO:0016757">
    <property type="term" value="F:glycosyltransferase activity"/>
    <property type="evidence" value="ECO:0007669"/>
    <property type="project" value="UniProtKB-KW"/>
</dbReference>
<evidence type="ECO:0000259" key="4">
    <source>
        <dbReference type="Pfam" id="PF00535"/>
    </source>
</evidence>
<gene>
    <name evidence="5" type="ORF">GCM10008171_27930</name>
</gene>
<reference evidence="5" key="2">
    <citation type="submission" date="2023-01" db="EMBL/GenBank/DDBJ databases">
        <authorList>
            <person name="Sun Q."/>
            <person name="Evtushenko L."/>
        </authorList>
    </citation>
    <scope>NUCLEOTIDE SEQUENCE</scope>
    <source>
        <strain evidence="5">VKM B-2555</strain>
    </source>
</reference>
<dbReference type="Pfam" id="PF00535">
    <property type="entry name" value="Glycos_transf_2"/>
    <property type="match status" value="1"/>
</dbReference>
<dbReference type="SUPFAM" id="SSF53448">
    <property type="entry name" value="Nucleotide-diphospho-sugar transferases"/>
    <property type="match status" value="1"/>
</dbReference>
<reference evidence="5" key="1">
    <citation type="journal article" date="2014" name="Int. J. Syst. Evol. Microbiol.">
        <title>Complete genome sequence of Corynebacterium casei LMG S-19264T (=DSM 44701T), isolated from a smear-ripened cheese.</title>
        <authorList>
            <consortium name="US DOE Joint Genome Institute (JGI-PGF)"/>
            <person name="Walter F."/>
            <person name="Albersmeier A."/>
            <person name="Kalinowski J."/>
            <person name="Ruckert C."/>
        </authorList>
    </citation>
    <scope>NUCLEOTIDE SEQUENCE</scope>
    <source>
        <strain evidence="5">VKM B-2555</strain>
    </source>
</reference>
<dbReference type="InterPro" id="IPR029044">
    <property type="entry name" value="Nucleotide-diphossugar_trans"/>
</dbReference>
<organism evidence="5 6">
    <name type="scientific">Methylopila jiangsuensis</name>
    <dbReference type="NCBI Taxonomy" id="586230"/>
    <lineage>
        <taxon>Bacteria</taxon>
        <taxon>Pseudomonadati</taxon>
        <taxon>Pseudomonadota</taxon>
        <taxon>Alphaproteobacteria</taxon>
        <taxon>Hyphomicrobiales</taxon>
        <taxon>Methylopilaceae</taxon>
        <taxon>Methylopila</taxon>
    </lineage>
</organism>
<name>A0A9W6JKS3_9HYPH</name>
<dbReference type="Gene3D" id="3.90.550.10">
    <property type="entry name" value="Spore Coat Polysaccharide Biosynthesis Protein SpsA, Chain A"/>
    <property type="match status" value="1"/>
</dbReference>
<accession>A0A9W6JKS3</accession>
<dbReference type="PANTHER" id="PTHR43179">
    <property type="entry name" value="RHAMNOSYLTRANSFERASE WBBL"/>
    <property type="match status" value="1"/>
</dbReference>
<dbReference type="RefSeq" id="WP_271205381.1">
    <property type="nucleotide sequence ID" value="NZ_BSFK01000016.1"/>
</dbReference>
<keyword evidence="6" id="KW-1185">Reference proteome</keyword>
<comment type="similarity">
    <text evidence="1">Belongs to the glycosyltransferase 2 family.</text>
</comment>
<dbReference type="InterPro" id="IPR001173">
    <property type="entry name" value="Glyco_trans_2-like"/>
</dbReference>
<keyword evidence="3" id="KW-0808">Transferase</keyword>
<evidence type="ECO:0000313" key="5">
    <source>
        <dbReference type="EMBL" id="GLK77539.1"/>
    </source>
</evidence>
<evidence type="ECO:0000313" key="6">
    <source>
        <dbReference type="Proteomes" id="UP001143364"/>
    </source>
</evidence>
<feature type="domain" description="Glycosyltransferase 2-like" evidence="4">
    <location>
        <begin position="14"/>
        <end position="186"/>
    </location>
</feature>
<evidence type="ECO:0000256" key="1">
    <source>
        <dbReference type="ARBA" id="ARBA00006739"/>
    </source>
</evidence>
<dbReference type="PANTHER" id="PTHR43179:SF12">
    <property type="entry name" value="GALACTOFURANOSYLTRANSFERASE GLFT2"/>
    <property type="match status" value="1"/>
</dbReference>
<sequence>MTATPLAPPADLALVICTYHRPEPLKLALASALRQRAPEGKRFAIVVVDNSDEGSAESVVAAHAGGDVPVVYAQAHPPNISVARNAGLMAAAASPLIAFIDDDQEMADGWLAAMLDGARRHPQDVFVGPMIGVFEAPDKATPAMRSLFSRDTGAPDGAELFAMGPKKTANVILSTANSLFRRDALEGLSFDPAFGHAGGEDYDLFCRLQAAGRRIGWLSGPRVTEHVPAARCDAAYMRRRVYAGGQAYAAAVSKASASPRATRWRVRALAAAQTAALAALAPIMLLKGREAFADHTVRMAGVLGKLSLGGLYPVYREADAGR</sequence>